<dbReference type="PANTHER" id="PTHR33332">
    <property type="entry name" value="REVERSE TRANSCRIPTASE DOMAIN-CONTAINING PROTEIN"/>
    <property type="match status" value="1"/>
</dbReference>
<dbReference type="Proteomes" id="UP001623348">
    <property type="component" value="Unassembled WGS sequence"/>
</dbReference>
<organism evidence="2 3">
    <name type="scientific">Grus japonensis</name>
    <name type="common">Japanese crane</name>
    <name type="synonym">Red-crowned crane</name>
    <dbReference type="NCBI Taxonomy" id="30415"/>
    <lineage>
        <taxon>Eukaryota</taxon>
        <taxon>Metazoa</taxon>
        <taxon>Chordata</taxon>
        <taxon>Craniata</taxon>
        <taxon>Vertebrata</taxon>
        <taxon>Euteleostomi</taxon>
        <taxon>Archelosauria</taxon>
        <taxon>Archosauria</taxon>
        <taxon>Dinosauria</taxon>
        <taxon>Saurischia</taxon>
        <taxon>Theropoda</taxon>
        <taxon>Coelurosauria</taxon>
        <taxon>Aves</taxon>
        <taxon>Neognathae</taxon>
        <taxon>Neoaves</taxon>
        <taxon>Gruiformes</taxon>
        <taxon>Gruidae</taxon>
        <taxon>Grus</taxon>
    </lineage>
</organism>
<accession>A0ABC9WS58</accession>
<protein>
    <recommendedName>
        <fullName evidence="4">Rna-directed dna polymerase from mobile element jockey-like</fullName>
    </recommendedName>
</protein>
<evidence type="ECO:0008006" key="4">
    <source>
        <dbReference type="Google" id="ProtNLM"/>
    </source>
</evidence>
<gene>
    <name evidence="2" type="ORF">GRJ2_001292900</name>
</gene>
<dbReference type="AlphaFoldDB" id="A0ABC9WS58"/>
<proteinExistence type="predicted"/>
<dbReference type="EMBL" id="BAAFJT010000004">
    <property type="protein sequence ID" value="GAB0188276.1"/>
    <property type="molecule type" value="Genomic_DNA"/>
</dbReference>
<keyword evidence="3" id="KW-1185">Reference proteome</keyword>
<dbReference type="PRINTS" id="PR01345">
    <property type="entry name" value="CERVTRCPTASE"/>
</dbReference>
<sequence length="111" mass="12100">MSGVPQRSVLGLVLFNIFVGDMDSGSSAPSASLPVTPSTVVQLTRWREGMPSRENLMGLRGASHMKFNKAKCKVLHMGQGNPKHQYSLDGKWIESRPEEKDLGVLADESST</sequence>
<keyword evidence="1" id="KW-0732">Signal</keyword>
<evidence type="ECO:0000313" key="2">
    <source>
        <dbReference type="EMBL" id="GAB0188276.1"/>
    </source>
</evidence>
<comment type="caution">
    <text evidence="2">The sequence shown here is derived from an EMBL/GenBank/DDBJ whole genome shotgun (WGS) entry which is preliminary data.</text>
</comment>
<feature type="signal peptide" evidence="1">
    <location>
        <begin position="1"/>
        <end position="24"/>
    </location>
</feature>
<evidence type="ECO:0000313" key="3">
    <source>
        <dbReference type="Proteomes" id="UP001623348"/>
    </source>
</evidence>
<feature type="chain" id="PRO_5044876668" description="Rna-directed dna polymerase from mobile element jockey-like" evidence="1">
    <location>
        <begin position="25"/>
        <end position="111"/>
    </location>
</feature>
<name>A0ABC9WS58_GRUJA</name>
<reference evidence="2 3" key="1">
    <citation type="submission" date="2024-06" db="EMBL/GenBank/DDBJ databases">
        <title>The draft genome of Grus japonensis, version 3.</title>
        <authorList>
            <person name="Nabeshima K."/>
            <person name="Suzuki S."/>
            <person name="Onuma M."/>
        </authorList>
    </citation>
    <scope>NUCLEOTIDE SEQUENCE [LARGE SCALE GENOMIC DNA]</scope>
    <source>
        <strain evidence="2 3">451A</strain>
    </source>
</reference>
<evidence type="ECO:0000256" key="1">
    <source>
        <dbReference type="SAM" id="SignalP"/>
    </source>
</evidence>